<dbReference type="AlphaFoldDB" id="A0A8J3FMT5"/>
<feature type="transmembrane region" description="Helical" evidence="7">
    <location>
        <begin position="170"/>
        <end position="192"/>
    </location>
</feature>
<evidence type="ECO:0000256" key="5">
    <source>
        <dbReference type="ARBA" id="ARBA00022989"/>
    </source>
</evidence>
<feature type="transmembrane region" description="Helical" evidence="7">
    <location>
        <begin position="351"/>
        <end position="370"/>
    </location>
</feature>
<feature type="transmembrane region" description="Helical" evidence="7">
    <location>
        <begin position="422"/>
        <end position="445"/>
    </location>
</feature>
<keyword evidence="4 7" id="KW-0812">Transmembrane</keyword>
<feature type="domain" description="EccD-like transmembrane" evidence="8">
    <location>
        <begin position="118"/>
        <end position="444"/>
    </location>
</feature>
<dbReference type="Pfam" id="PF08817">
    <property type="entry name" value="YukD"/>
    <property type="match status" value="1"/>
</dbReference>
<organism evidence="9 10">
    <name type="scientific">Mangrovihabitans endophyticus</name>
    <dbReference type="NCBI Taxonomy" id="1751298"/>
    <lineage>
        <taxon>Bacteria</taxon>
        <taxon>Bacillati</taxon>
        <taxon>Actinomycetota</taxon>
        <taxon>Actinomycetes</taxon>
        <taxon>Micromonosporales</taxon>
        <taxon>Micromonosporaceae</taxon>
        <taxon>Mangrovihabitans</taxon>
    </lineage>
</organism>
<dbReference type="InterPro" id="IPR024962">
    <property type="entry name" value="YukD-like"/>
</dbReference>
<comment type="similarity">
    <text evidence="2">Belongs to the EccD/Snm4 family.</text>
</comment>
<evidence type="ECO:0000256" key="7">
    <source>
        <dbReference type="SAM" id="Phobius"/>
    </source>
</evidence>
<evidence type="ECO:0000256" key="1">
    <source>
        <dbReference type="ARBA" id="ARBA00004651"/>
    </source>
</evidence>
<name>A0A8J3FMT5_9ACTN</name>
<dbReference type="Proteomes" id="UP000656042">
    <property type="component" value="Unassembled WGS sequence"/>
</dbReference>
<comment type="subcellular location">
    <subcellularLocation>
        <location evidence="1">Cell membrane</location>
        <topology evidence="1">Multi-pass membrane protein</topology>
    </subcellularLocation>
</comment>
<evidence type="ECO:0000313" key="9">
    <source>
        <dbReference type="EMBL" id="GGK78669.1"/>
    </source>
</evidence>
<evidence type="ECO:0000256" key="6">
    <source>
        <dbReference type="ARBA" id="ARBA00023136"/>
    </source>
</evidence>
<feature type="transmembrane region" description="Helical" evidence="7">
    <location>
        <begin position="115"/>
        <end position="134"/>
    </location>
</feature>
<proteinExistence type="inferred from homology"/>
<gene>
    <name evidence="9" type="ORF">GCM10012284_10730</name>
</gene>
<feature type="transmembrane region" description="Helical" evidence="7">
    <location>
        <begin position="382"/>
        <end position="401"/>
    </location>
</feature>
<dbReference type="InterPro" id="IPR044049">
    <property type="entry name" value="EccD_transm"/>
</dbReference>
<dbReference type="RefSeq" id="WP_189077966.1">
    <property type="nucleotide sequence ID" value="NZ_BMMX01000002.1"/>
</dbReference>
<feature type="transmembrane region" description="Helical" evidence="7">
    <location>
        <begin position="140"/>
        <end position="158"/>
    </location>
</feature>
<dbReference type="EMBL" id="BMMX01000002">
    <property type="protein sequence ID" value="GGK78669.1"/>
    <property type="molecule type" value="Genomic_DNA"/>
</dbReference>
<evidence type="ECO:0000259" key="8">
    <source>
        <dbReference type="Pfam" id="PF19053"/>
    </source>
</evidence>
<dbReference type="Gene3D" id="3.10.20.90">
    <property type="entry name" value="Phosphatidylinositol 3-kinase Catalytic Subunit, Chain A, domain 1"/>
    <property type="match status" value="1"/>
</dbReference>
<reference evidence="9" key="2">
    <citation type="submission" date="2020-09" db="EMBL/GenBank/DDBJ databases">
        <authorList>
            <person name="Sun Q."/>
            <person name="Zhou Y."/>
        </authorList>
    </citation>
    <scope>NUCLEOTIDE SEQUENCE</scope>
    <source>
        <strain evidence="9">CGMCC 4.7299</strain>
    </source>
</reference>
<sequence length="452" mass="45087">MASQLSRISVVGDRKRVDLAVPSRTMIGEYAPRLAELCGHEPTGPMSPVWSLAAADSPPFPLDASLSDLGVVDGDVLYLRDTAREPGDAPVVKDLDEFVADETARQRRASGHPGPVVIAFGLVWLAIAAAYAAWRADGGTGSAISLIIAGLAMLGAAWGLRQRETGVPEVLVHLVTLTSVPCLAAAGALVAQGLGGDTYGGIGLTAGANFAVLMALAATPSTVLAAVEIPCAIAALVATLAAGLAADRIETAALVAAASTGLLALSRRLAATVTAWGARLPTTPSAADTTGRLVDQSSRMLTVVITGPAAALAVTLPMLALSGRPFGIAAASVVTVALLARARQAAFTNELLASGGAAMAGILGLLVAAAELLGGGAPGDTLLLAVGLSVVGAGVAMTVLLPGPADSGGGPRPRRRSRAEPIGVAASVMIAPVTLGVFGVFAHLVSVGRTLF</sequence>
<dbReference type="GO" id="GO:0005886">
    <property type="term" value="C:plasma membrane"/>
    <property type="evidence" value="ECO:0007669"/>
    <property type="project" value="UniProtKB-SubCell"/>
</dbReference>
<accession>A0A8J3FMT5</accession>
<keyword evidence="3" id="KW-1003">Cell membrane</keyword>
<keyword evidence="6 7" id="KW-0472">Membrane</keyword>
<feature type="transmembrane region" description="Helical" evidence="7">
    <location>
        <begin position="300"/>
        <end position="320"/>
    </location>
</feature>
<evidence type="ECO:0000256" key="4">
    <source>
        <dbReference type="ARBA" id="ARBA00022692"/>
    </source>
</evidence>
<feature type="transmembrane region" description="Helical" evidence="7">
    <location>
        <begin position="198"/>
        <end position="216"/>
    </location>
</feature>
<dbReference type="InterPro" id="IPR006707">
    <property type="entry name" value="T7SS_EccD"/>
</dbReference>
<keyword evidence="10" id="KW-1185">Reference proteome</keyword>
<protein>
    <recommendedName>
        <fullName evidence="8">EccD-like transmembrane domain-containing protein</fullName>
    </recommendedName>
</protein>
<evidence type="ECO:0000256" key="2">
    <source>
        <dbReference type="ARBA" id="ARBA00006162"/>
    </source>
</evidence>
<keyword evidence="5 7" id="KW-1133">Transmembrane helix</keyword>
<comment type="caution">
    <text evidence="9">The sequence shown here is derived from an EMBL/GenBank/DDBJ whole genome shotgun (WGS) entry which is preliminary data.</text>
</comment>
<evidence type="ECO:0000313" key="10">
    <source>
        <dbReference type="Proteomes" id="UP000656042"/>
    </source>
</evidence>
<reference evidence="9" key="1">
    <citation type="journal article" date="2014" name="Int. J. Syst. Evol. Microbiol.">
        <title>Complete genome sequence of Corynebacterium casei LMG S-19264T (=DSM 44701T), isolated from a smear-ripened cheese.</title>
        <authorList>
            <consortium name="US DOE Joint Genome Institute (JGI-PGF)"/>
            <person name="Walter F."/>
            <person name="Albersmeier A."/>
            <person name="Kalinowski J."/>
            <person name="Ruckert C."/>
        </authorList>
    </citation>
    <scope>NUCLEOTIDE SEQUENCE</scope>
    <source>
        <strain evidence="9">CGMCC 4.7299</strain>
    </source>
</reference>
<feature type="transmembrane region" description="Helical" evidence="7">
    <location>
        <begin position="223"/>
        <end position="246"/>
    </location>
</feature>
<dbReference type="Pfam" id="PF19053">
    <property type="entry name" value="EccD"/>
    <property type="match status" value="1"/>
</dbReference>
<dbReference type="NCBIfam" id="TIGR03920">
    <property type="entry name" value="T7SS_EccD"/>
    <property type="match status" value="1"/>
</dbReference>
<evidence type="ECO:0000256" key="3">
    <source>
        <dbReference type="ARBA" id="ARBA00022475"/>
    </source>
</evidence>